<dbReference type="PANTHER" id="PTHR43498:SF1">
    <property type="entry name" value="COB--COM HETERODISULFIDE REDUCTASE IRON-SULFUR SUBUNIT A"/>
    <property type="match status" value="1"/>
</dbReference>
<keyword evidence="1" id="KW-0004">4Fe-4S</keyword>
<evidence type="ECO:0000256" key="1">
    <source>
        <dbReference type="ARBA" id="ARBA00022485"/>
    </source>
</evidence>
<dbReference type="KEGG" id="plon:Pla110_29420"/>
<dbReference type="Gene3D" id="3.40.50.720">
    <property type="entry name" value="NAD(P)-binding Rossmann-like Domain"/>
    <property type="match status" value="1"/>
</dbReference>
<evidence type="ECO:0000256" key="2">
    <source>
        <dbReference type="ARBA" id="ARBA00022723"/>
    </source>
</evidence>
<gene>
    <name evidence="6" type="ORF">Pla110_29420</name>
</gene>
<protein>
    <submittedName>
        <fullName evidence="6">FAD dependent oxidoreductase</fullName>
    </submittedName>
</protein>
<keyword evidence="4" id="KW-0408">Iron</keyword>
<proteinExistence type="predicted"/>
<dbReference type="EMBL" id="CP036281">
    <property type="protein sequence ID" value="QDU81203.1"/>
    <property type="molecule type" value="Genomic_DNA"/>
</dbReference>
<dbReference type="InterPro" id="IPR036188">
    <property type="entry name" value="FAD/NAD-bd_sf"/>
</dbReference>
<dbReference type="PANTHER" id="PTHR43498">
    <property type="entry name" value="FERREDOXIN:COB-COM HETERODISULFIDE REDUCTASE SUBUNIT A"/>
    <property type="match status" value="1"/>
</dbReference>
<sequence length="654" mass="74286">MTIDAAEELSIGQSRNVDLVVYGSTPGGVVCAVRAAREGLQVELISPNQHPGGMISNGLSTMDTLYNGSRSPLYDEFRESIYDYYRKKYGTDSPQFAATNPGYPKTRYEANVAELLFKQLLEREPNINVSMNWIPEQVDREKRLVQSVTFRHRQLKETKTLFAPYWVDCSYEADLSALARVPYRVGREARSEFQEPHAGITYVRERDWPPADGNDRKWQLARDLELVRYDKWYELIPGASTGEADGAVQAYNMRAIITRDPGNRVPIPKPTNYQSEMFTEFGFGDPDKPGLSMPNQKFGLNHPKLVGRQTPYVEGDWQARIEVINQHVDATLGLLYYRQHDPAVPEIIREGWLAYGLPKDEFPDNAHMPYEIYARETRRIKGRQVFTEHDAQLHPELDRAPIHTDSIGATEWFLDSHACTPRRVADSEQEGKVMMKNETFPGQISYKTLLPEELDNLLVPVCLSSSHVGWGTIRLEPTWMTVCEAAALAIVQANEKDIQPANIDVDQLVRQLADRRFLITFFNDIEDHPQADWYPAVQYLGTQGYFGTYNARPTEAMTAPLAKSWLRRLKAHLREPTFSPSQAAQEVLKAERIDGAEISSKAFIDMLSEILDQHPDRKSNVESVFLELAISPEKTLSRGDAARLIYALSNPSEE</sequence>
<keyword evidence="5" id="KW-0411">Iron-sulfur</keyword>
<evidence type="ECO:0000256" key="3">
    <source>
        <dbReference type="ARBA" id="ARBA00023002"/>
    </source>
</evidence>
<dbReference type="GO" id="GO:0051539">
    <property type="term" value="F:4 iron, 4 sulfur cluster binding"/>
    <property type="evidence" value="ECO:0007669"/>
    <property type="project" value="UniProtKB-KW"/>
</dbReference>
<keyword evidence="7" id="KW-1185">Reference proteome</keyword>
<dbReference type="Proteomes" id="UP000317178">
    <property type="component" value="Chromosome"/>
</dbReference>
<evidence type="ECO:0000313" key="6">
    <source>
        <dbReference type="EMBL" id="QDU81203.1"/>
    </source>
</evidence>
<dbReference type="GO" id="GO:0016491">
    <property type="term" value="F:oxidoreductase activity"/>
    <property type="evidence" value="ECO:0007669"/>
    <property type="project" value="UniProtKB-KW"/>
</dbReference>
<accession>A0A518CPR3</accession>
<organism evidence="6 7">
    <name type="scientific">Polystyrenella longa</name>
    <dbReference type="NCBI Taxonomy" id="2528007"/>
    <lineage>
        <taxon>Bacteria</taxon>
        <taxon>Pseudomonadati</taxon>
        <taxon>Planctomycetota</taxon>
        <taxon>Planctomycetia</taxon>
        <taxon>Planctomycetales</taxon>
        <taxon>Planctomycetaceae</taxon>
        <taxon>Polystyrenella</taxon>
    </lineage>
</organism>
<dbReference type="SUPFAM" id="SSF51905">
    <property type="entry name" value="FAD/NAD(P)-binding domain"/>
    <property type="match status" value="1"/>
</dbReference>
<evidence type="ECO:0000313" key="7">
    <source>
        <dbReference type="Proteomes" id="UP000317178"/>
    </source>
</evidence>
<reference evidence="6 7" key="1">
    <citation type="submission" date="2019-02" db="EMBL/GenBank/DDBJ databases">
        <title>Deep-cultivation of Planctomycetes and their phenomic and genomic characterization uncovers novel biology.</title>
        <authorList>
            <person name="Wiegand S."/>
            <person name="Jogler M."/>
            <person name="Boedeker C."/>
            <person name="Pinto D."/>
            <person name="Vollmers J."/>
            <person name="Rivas-Marin E."/>
            <person name="Kohn T."/>
            <person name="Peeters S.H."/>
            <person name="Heuer A."/>
            <person name="Rast P."/>
            <person name="Oberbeckmann S."/>
            <person name="Bunk B."/>
            <person name="Jeske O."/>
            <person name="Meyerdierks A."/>
            <person name="Storesund J.E."/>
            <person name="Kallscheuer N."/>
            <person name="Luecker S."/>
            <person name="Lage O.M."/>
            <person name="Pohl T."/>
            <person name="Merkel B.J."/>
            <person name="Hornburger P."/>
            <person name="Mueller R.-W."/>
            <person name="Bruemmer F."/>
            <person name="Labrenz M."/>
            <person name="Spormann A.M."/>
            <person name="Op den Camp H."/>
            <person name="Overmann J."/>
            <person name="Amann R."/>
            <person name="Jetten M.S.M."/>
            <person name="Mascher T."/>
            <person name="Medema M.H."/>
            <person name="Devos D.P."/>
            <person name="Kaster A.-K."/>
            <person name="Ovreas L."/>
            <person name="Rohde M."/>
            <person name="Galperin M.Y."/>
            <person name="Jogler C."/>
        </authorList>
    </citation>
    <scope>NUCLEOTIDE SEQUENCE [LARGE SCALE GENOMIC DNA]</scope>
    <source>
        <strain evidence="6 7">Pla110</strain>
    </source>
</reference>
<evidence type="ECO:0000256" key="5">
    <source>
        <dbReference type="ARBA" id="ARBA00023014"/>
    </source>
</evidence>
<name>A0A518CPR3_9PLAN</name>
<dbReference type="RefSeq" id="WP_197440210.1">
    <property type="nucleotide sequence ID" value="NZ_CP036281.1"/>
</dbReference>
<dbReference type="InterPro" id="IPR039650">
    <property type="entry name" value="HdrA-like"/>
</dbReference>
<dbReference type="GO" id="GO:0046872">
    <property type="term" value="F:metal ion binding"/>
    <property type="evidence" value="ECO:0007669"/>
    <property type="project" value="UniProtKB-KW"/>
</dbReference>
<dbReference type="AlphaFoldDB" id="A0A518CPR3"/>
<dbReference type="Pfam" id="PF12831">
    <property type="entry name" value="FAD_oxidored"/>
    <property type="match status" value="1"/>
</dbReference>
<keyword evidence="2" id="KW-0479">Metal-binding</keyword>
<keyword evidence="3" id="KW-0560">Oxidoreductase</keyword>
<evidence type="ECO:0000256" key="4">
    <source>
        <dbReference type="ARBA" id="ARBA00023004"/>
    </source>
</evidence>